<accession>A0A5B7D2B1</accession>
<feature type="region of interest" description="Disordered" evidence="1">
    <location>
        <begin position="49"/>
        <end position="68"/>
    </location>
</feature>
<comment type="caution">
    <text evidence="2">The sequence shown here is derived from an EMBL/GenBank/DDBJ whole genome shotgun (WGS) entry which is preliminary data.</text>
</comment>
<keyword evidence="3" id="KW-1185">Reference proteome</keyword>
<evidence type="ECO:0000313" key="2">
    <source>
        <dbReference type="EMBL" id="MPC14616.1"/>
    </source>
</evidence>
<feature type="region of interest" description="Disordered" evidence="1">
    <location>
        <begin position="1"/>
        <end position="40"/>
    </location>
</feature>
<proteinExistence type="predicted"/>
<evidence type="ECO:0000256" key="1">
    <source>
        <dbReference type="SAM" id="MobiDB-lite"/>
    </source>
</evidence>
<gene>
    <name evidence="2" type="ORF">E2C01_007384</name>
</gene>
<organism evidence="2 3">
    <name type="scientific">Portunus trituberculatus</name>
    <name type="common">Swimming crab</name>
    <name type="synonym">Neptunus trituberculatus</name>
    <dbReference type="NCBI Taxonomy" id="210409"/>
    <lineage>
        <taxon>Eukaryota</taxon>
        <taxon>Metazoa</taxon>
        <taxon>Ecdysozoa</taxon>
        <taxon>Arthropoda</taxon>
        <taxon>Crustacea</taxon>
        <taxon>Multicrustacea</taxon>
        <taxon>Malacostraca</taxon>
        <taxon>Eumalacostraca</taxon>
        <taxon>Eucarida</taxon>
        <taxon>Decapoda</taxon>
        <taxon>Pleocyemata</taxon>
        <taxon>Brachyura</taxon>
        <taxon>Eubrachyura</taxon>
        <taxon>Portunoidea</taxon>
        <taxon>Portunidae</taxon>
        <taxon>Portuninae</taxon>
        <taxon>Portunus</taxon>
    </lineage>
</organism>
<dbReference type="EMBL" id="VSRR010000366">
    <property type="protein sequence ID" value="MPC14616.1"/>
    <property type="molecule type" value="Genomic_DNA"/>
</dbReference>
<sequence length="68" mass="7797">MRYVTDPNRTKDMNKWRSRYTEAVRHNSSKSEPEKPSVCLLKPAISASSLTASSRNTRRRISSRCSIP</sequence>
<evidence type="ECO:0000313" key="3">
    <source>
        <dbReference type="Proteomes" id="UP000324222"/>
    </source>
</evidence>
<protein>
    <submittedName>
        <fullName evidence="2">Uncharacterized protein</fullName>
    </submittedName>
</protein>
<reference evidence="2 3" key="1">
    <citation type="submission" date="2019-05" db="EMBL/GenBank/DDBJ databases">
        <title>Another draft genome of Portunus trituberculatus and its Hox gene families provides insights of decapod evolution.</title>
        <authorList>
            <person name="Jeong J.-H."/>
            <person name="Song I."/>
            <person name="Kim S."/>
            <person name="Choi T."/>
            <person name="Kim D."/>
            <person name="Ryu S."/>
            <person name="Kim W."/>
        </authorList>
    </citation>
    <scope>NUCLEOTIDE SEQUENCE [LARGE SCALE GENOMIC DNA]</scope>
    <source>
        <tissue evidence="2">Muscle</tissue>
    </source>
</reference>
<feature type="compositionally biased region" description="Basic and acidic residues" evidence="1">
    <location>
        <begin position="8"/>
        <end position="35"/>
    </location>
</feature>
<dbReference type="AlphaFoldDB" id="A0A5B7D2B1"/>
<name>A0A5B7D2B1_PORTR</name>
<dbReference type="Proteomes" id="UP000324222">
    <property type="component" value="Unassembled WGS sequence"/>
</dbReference>